<dbReference type="RefSeq" id="WP_188457829.1">
    <property type="nucleotide sequence ID" value="NZ_BMGM01000003.1"/>
</dbReference>
<comment type="caution">
    <text evidence="1">The sequence shown here is derived from an EMBL/GenBank/DDBJ whole genome shotgun (WGS) entry which is preliminary data.</text>
</comment>
<sequence length="248" mass="27686">MKKTININCDLGEGGKLDSQIMPLISSCNIACGGHFGDDKSIKNAMQLAQKHSVLVGAHPSFPDLKNFGRITLQMNPAELKNSLHEQLTSFYKIANELKIEIHHVKPHGALYHEVALNSEMAQLFLEVVNHFSKEIILYTAPNSALSKLNISKNRIHVEVFADRAYHNNGNLVSRSEANAVLTESKQVAEQVLNLALHQKVKSREGEAFKFDFDTLCFHSDSPNALKNLQLVNTILQENHIQIEKVNA</sequence>
<evidence type="ECO:0000313" key="2">
    <source>
        <dbReference type="Proteomes" id="UP000599179"/>
    </source>
</evidence>
<dbReference type="Gene3D" id="3.20.20.370">
    <property type="entry name" value="Glycoside hydrolase/deacetylase"/>
    <property type="match status" value="1"/>
</dbReference>
<protein>
    <submittedName>
        <fullName evidence="1">LamB/YcsF family protein</fullName>
    </submittedName>
</protein>
<dbReference type="NCBIfam" id="NF003814">
    <property type="entry name" value="PRK05406.1-3"/>
    <property type="match status" value="1"/>
</dbReference>
<dbReference type="Proteomes" id="UP000599179">
    <property type="component" value="Unassembled WGS sequence"/>
</dbReference>
<dbReference type="NCBIfam" id="NF003816">
    <property type="entry name" value="PRK05406.1-5"/>
    <property type="match status" value="1"/>
</dbReference>
<organism evidence="1 2">
    <name type="scientific">Psychroflexus planctonicus</name>
    <dbReference type="NCBI Taxonomy" id="1526575"/>
    <lineage>
        <taxon>Bacteria</taxon>
        <taxon>Pseudomonadati</taxon>
        <taxon>Bacteroidota</taxon>
        <taxon>Flavobacteriia</taxon>
        <taxon>Flavobacteriales</taxon>
        <taxon>Flavobacteriaceae</taxon>
        <taxon>Psychroflexus</taxon>
    </lineage>
</organism>
<gene>
    <name evidence="1" type="ORF">GCM10010832_08210</name>
</gene>
<dbReference type="PANTHER" id="PTHR30292">
    <property type="entry name" value="UNCHARACTERIZED PROTEIN YBGL-RELATED"/>
    <property type="match status" value="1"/>
</dbReference>
<keyword evidence="2" id="KW-1185">Reference proteome</keyword>
<reference evidence="2" key="1">
    <citation type="journal article" date="2019" name="Int. J. Syst. Evol. Microbiol.">
        <title>The Global Catalogue of Microorganisms (GCM) 10K type strain sequencing project: providing services to taxonomists for standard genome sequencing and annotation.</title>
        <authorList>
            <consortium name="The Broad Institute Genomics Platform"/>
            <consortium name="The Broad Institute Genome Sequencing Center for Infectious Disease"/>
            <person name="Wu L."/>
            <person name="Ma J."/>
        </authorList>
    </citation>
    <scope>NUCLEOTIDE SEQUENCE [LARGE SCALE GENOMIC DNA]</scope>
    <source>
        <strain evidence="2">CGMCC 1.12931</strain>
    </source>
</reference>
<name>A0ABQ1SG54_9FLAO</name>
<evidence type="ECO:0000313" key="1">
    <source>
        <dbReference type="EMBL" id="GGE30092.1"/>
    </source>
</evidence>
<dbReference type="PANTHER" id="PTHR30292:SF0">
    <property type="entry name" value="5-OXOPROLINASE SUBUNIT A"/>
    <property type="match status" value="1"/>
</dbReference>
<dbReference type="EMBL" id="BMGM01000003">
    <property type="protein sequence ID" value="GGE30092.1"/>
    <property type="molecule type" value="Genomic_DNA"/>
</dbReference>
<dbReference type="Pfam" id="PF03746">
    <property type="entry name" value="LamB_YcsF"/>
    <property type="match status" value="1"/>
</dbReference>
<dbReference type="CDD" id="cd10801">
    <property type="entry name" value="LamB_YcsF_like_1"/>
    <property type="match status" value="1"/>
</dbReference>
<accession>A0ABQ1SG54</accession>
<dbReference type="InterPro" id="IPR005501">
    <property type="entry name" value="LamB/YcsF/PxpA-like"/>
</dbReference>
<dbReference type="InterPro" id="IPR011330">
    <property type="entry name" value="Glyco_hydro/deAcase_b/a-brl"/>
</dbReference>
<proteinExistence type="predicted"/>
<dbReference type="SUPFAM" id="SSF88713">
    <property type="entry name" value="Glycoside hydrolase/deacetylase"/>
    <property type="match status" value="1"/>
</dbReference>